<dbReference type="EMBL" id="QEXO01000005">
    <property type="protein sequence ID" value="PWE12873.1"/>
    <property type="molecule type" value="Genomic_DNA"/>
</dbReference>
<reference evidence="2 4" key="3">
    <citation type="submission" date="2022-05" db="EMBL/GenBank/DDBJ databases">
        <title>Complete sequence of strain NY11312.</title>
        <authorList>
            <person name="Zhou D."/>
        </authorList>
    </citation>
    <scope>NUCLEOTIDE SEQUENCE [LARGE SCALE GENOMIC DNA]</scope>
    <source>
        <strain evidence="2 4">NY11312</strain>
    </source>
</reference>
<dbReference type="STRING" id="511.UZ73_09480"/>
<dbReference type="AlphaFoldDB" id="A0A2U2BFT1"/>
<gene>
    <name evidence="1" type="ORF">DF183_19140</name>
    <name evidence="2" type="ORF">M2J83_01165</name>
</gene>
<proteinExistence type="predicted"/>
<reference evidence="1 3" key="2">
    <citation type="submission" date="2018-05" db="EMBL/GenBank/DDBJ databases">
        <authorList>
            <person name="Lanie J.A."/>
            <person name="Ng W.-L."/>
            <person name="Kazmierczak K.M."/>
            <person name="Andrzejewski T.M."/>
            <person name="Davidsen T.M."/>
            <person name="Wayne K.J."/>
            <person name="Tettelin H."/>
            <person name="Glass J.I."/>
            <person name="Rusch D."/>
            <person name="Podicherti R."/>
            <person name="Tsui H.-C.T."/>
            <person name="Winkler M.E."/>
        </authorList>
    </citation>
    <scope>NUCLEOTIDE SEQUENCE [LARGE SCALE GENOMIC DNA]</scope>
    <source>
        <strain evidence="1 3">YBY</strain>
    </source>
</reference>
<keyword evidence="4" id="KW-1185">Reference proteome</keyword>
<sequence>MRLTFELAQATHTEIIEADLQHCIVAGWAGRDLAAIEHHIEELAELGVPRPSSVPLYYRIAANQMIQDADIQVVGAGSSGETEVFVFNHQGRLLVSLASDHTDRVLEAHSVALSKQICAKPVAREAWLFSDVAEYWDELIIRAYIQEDGKEVLYQDGPLSTLKNPLELIEGYFQSTTMPEGFGMTCGTVGAIGGIRPATQFTMELYDPRRERSIRHTYVTEILPEVA</sequence>
<dbReference type="RefSeq" id="WP_045930587.1">
    <property type="nucleotide sequence ID" value="NZ_CP013119.1"/>
</dbReference>
<dbReference type="Proteomes" id="UP000245216">
    <property type="component" value="Unassembled WGS sequence"/>
</dbReference>
<protein>
    <submittedName>
        <fullName evidence="1">DUF2848 domain-containing protein</fullName>
    </submittedName>
</protein>
<evidence type="ECO:0000313" key="1">
    <source>
        <dbReference type="EMBL" id="PWE12873.1"/>
    </source>
</evidence>
<evidence type="ECO:0000313" key="3">
    <source>
        <dbReference type="Proteomes" id="UP000245216"/>
    </source>
</evidence>
<name>A0A2U2BFT1_ALCFA</name>
<dbReference type="EMBL" id="CP096916">
    <property type="protein sequence ID" value="WBM38475.1"/>
    <property type="molecule type" value="Genomic_DNA"/>
</dbReference>
<dbReference type="Pfam" id="PF11010">
    <property type="entry name" value="DUF2848"/>
    <property type="match status" value="1"/>
</dbReference>
<dbReference type="KEGG" id="afa:UZ73_09480"/>
<accession>A0A2U2BFT1</accession>
<dbReference type="InterPro" id="IPR021269">
    <property type="entry name" value="DUF2848"/>
</dbReference>
<reference evidence="1 3" key="1">
    <citation type="submission" date="2018-05" db="EMBL/GenBank/DDBJ databases">
        <title>Genome Sequence of an Efficient Indole-Degrading Bacterium, Alcaligenes sp.YBY.</title>
        <authorList>
            <person name="Yang B."/>
        </authorList>
    </citation>
    <scope>NUCLEOTIDE SEQUENCE [LARGE SCALE GENOMIC DNA]</scope>
    <source>
        <strain evidence="1 3">YBY</strain>
    </source>
</reference>
<evidence type="ECO:0000313" key="2">
    <source>
        <dbReference type="EMBL" id="WBM38475.1"/>
    </source>
</evidence>
<dbReference type="Proteomes" id="UP001211866">
    <property type="component" value="Chromosome"/>
</dbReference>
<organism evidence="1 3">
    <name type="scientific">Alcaligenes faecalis</name>
    <dbReference type="NCBI Taxonomy" id="511"/>
    <lineage>
        <taxon>Bacteria</taxon>
        <taxon>Pseudomonadati</taxon>
        <taxon>Pseudomonadota</taxon>
        <taxon>Betaproteobacteria</taxon>
        <taxon>Burkholderiales</taxon>
        <taxon>Alcaligenaceae</taxon>
        <taxon>Alcaligenes</taxon>
    </lineage>
</organism>
<evidence type="ECO:0000313" key="4">
    <source>
        <dbReference type="Proteomes" id="UP001211866"/>
    </source>
</evidence>
<dbReference type="GeneID" id="29370520"/>